<dbReference type="InterPro" id="IPR036388">
    <property type="entry name" value="WH-like_DNA-bd_sf"/>
</dbReference>
<protein>
    <recommendedName>
        <fullName evidence="1">Stage 0 sporulation protein A homolog</fullName>
    </recommendedName>
</protein>
<keyword evidence="4" id="KW-0805">Transcription regulation</keyword>
<dbReference type="Pfam" id="PF00486">
    <property type="entry name" value="Trans_reg_C"/>
    <property type="match status" value="1"/>
</dbReference>
<dbReference type="InterPro" id="IPR039420">
    <property type="entry name" value="WalR-like"/>
</dbReference>
<dbReference type="EMBL" id="CZBE01000004">
    <property type="protein sequence ID" value="CUP42217.1"/>
    <property type="molecule type" value="Genomic_DNA"/>
</dbReference>
<evidence type="ECO:0000256" key="3">
    <source>
        <dbReference type="ARBA" id="ARBA00023012"/>
    </source>
</evidence>
<dbReference type="GO" id="GO:0032993">
    <property type="term" value="C:protein-DNA complex"/>
    <property type="evidence" value="ECO:0007669"/>
    <property type="project" value="TreeGrafter"/>
</dbReference>
<evidence type="ECO:0000256" key="4">
    <source>
        <dbReference type="ARBA" id="ARBA00023015"/>
    </source>
</evidence>
<dbReference type="Proteomes" id="UP000095765">
    <property type="component" value="Unassembled WGS sequence"/>
</dbReference>
<dbReference type="AlphaFoldDB" id="A0A174N5U8"/>
<dbReference type="EMBL" id="QVME01000010">
    <property type="protein sequence ID" value="RGE65881.1"/>
    <property type="molecule type" value="Genomic_DNA"/>
</dbReference>
<keyword evidence="3" id="KW-0902">Two-component regulatory system</keyword>
<evidence type="ECO:0000256" key="5">
    <source>
        <dbReference type="ARBA" id="ARBA00023125"/>
    </source>
</evidence>
<dbReference type="Gene3D" id="1.10.10.10">
    <property type="entry name" value="Winged helix-like DNA-binding domain superfamily/Winged helix DNA-binding domain"/>
    <property type="match status" value="1"/>
</dbReference>
<evidence type="ECO:0000256" key="9">
    <source>
        <dbReference type="PROSITE-ProRule" id="PRU01091"/>
    </source>
</evidence>
<evidence type="ECO:0000259" key="11">
    <source>
        <dbReference type="PROSITE" id="PS51755"/>
    </source>
</evidence>
<evidence type="ECO:0000313" key="12">
    <source>
        <dbReference type="EMBL" id="CUP42217.1"/>
    </source>
</evidence>
<dbReference type="PANTHER" id="PTHR48111:SF1">
    <property type="entry name" value="TWO-COMPONENT RESPONSE REGULATOR ORR33"/>
    <property type="match status" value="1"/>
</dbReference>
<dbReference type="CDD" id="cd17574">
    <property type="entry name" value="REC_OmpR"/>
    <property type="match status" value="1"/>
</dbReference>
<dbReference type="Gene3D" id="3.40.50.2300">
    <property type="match status" value="1"/>
</dbReference>
<dbReference type="PROSITE" id="PS50110">
    <property type="entry name" value="RESPONSE_REGULATORY"/>
    <property type="match status" value="1"/>
</dbReference>
<dbReference type="GO" id="GO:0006355">
    <property type="term" value="P:regulation of DNA-templated transcription"/>
    <property type="evidence" value="ECO:0007669"/>
    <property type="project" value="InterPro"/>
</dbReference>
<name>A0A174N5U8_9FIRM</name>
<evidence type="ECO:0000313" key="17">
    <source>
        <dbReference type="Proteomes" id="UP000260828"/>
    </source>
</evidence>
<dbReference type="PANTHER" id="PTHR48111">
    <property type="entry name" value="REGULATOR OF RPOS"/>
    <property type="match status" value="1"/>
</dbReference>
<dbReference type="EMBL" id="NFKP01000001">
    <property type="protein sequence ID" value="OUP71603.1"/>
    <property type="molecule type" value="Genomic_DNA"/>
</dbReference>
<evidence type="ECO:0000256" key="6">
    <source>
        <dbReference type="ARBA" id="ARBA00023163"/>
    </source>
</evidence>
<keyword evidence="2 8" id="KW-0597">Phosphoprotein</keyword>
<evidence type="ECO:0000313" key="14">
    <source>
        <dbReference type="EMBL" id="RGE65881.1"/>
    </source>
</evidence>
<dbReference type="SUPFAM" id="SSF46894">
    <property type="entry name" value="C-terminal effector domain of the bipartite response regulators"/>
    <property type="match status" value="1"/>
</dbReference>
<evidence type="ECO:0000313" key="13">
    <source>
        <dbReference type="EMBL" id="OUP71603.1"/>
    </source>
</evidence>
<evidence type="ECO:0000256" key="7">
    <source>
        <dbReference type="ARBA" id="ARBA00024867"/>
    </source>
</evidence>
<dbReference type="Proteomes" id="UP000196386">
    <property type="component" value="Unassembled WGS sequence"/>
</dbReference>
<keyword evidence="6" id="KW-0804">Transcription</keyword>
<reference evidence="13" key="3">
    <citation type="journal article" date="2018" name="BMC Genomics">
        <title>Whole genome sequencing and function prediction of 133 gut anaerobes isolated from chicken caecum in pure cultures.</title>
        <authorList>
            <person name="Medvecky M."/>
            <person name="Cejkova D."/>
            <person name="Polansky O."/>
            <person name="Karasova D."/>
            <person name="Kubasova T."/>
            <person name="Cizek A."/>
            <person name="Rychlik I."/>
        </authorList>
    </citation>
    <scope>NUCLEOTIDE SEQUENCE</scope>
    <source>
        <strain evidence="13">An175</strain>
    </source>
</reference>
<evidence type="ECO:0000259" key="10">
    <source>
        <dbReference type="PROSITE" id="PS50110"/>
    </source>
</evidence>
<evidence type="ECO:0000256" key="2">
    <source>
        <dbReference type="ARBA" id="ARBA00022553"/>
    </source>
</evidence>
<dbReference type="InterPro" id="IPR011006">
    <property type="entry name" value="CheY-like_superfamily"/>
</dbReference>
<dbReference type="InterPro" id="IPR001789">
    <property type="entry name" value="Sig_transdc_resp-reg_receiver"/>
</dbReference>
<reference evidence="12 15" key="1">
    <citation type="submission" date="2015-09" db="EMBL/GenBank/DDBJ databases">
        <authorList>
            <consortium name="Pathogen Informatics"/>
        </authorList>
    </citation>
    <scope>NUCLEOTIDE SEQUENCE [LARGE SCALE GENOMIC DNA]</scope>
    <source>
        <strain evidence="12 15">2789STDY5834939</strain>
    </source>
</reference>
<dbReference type="GO" id="GO:0000156">
    <property type="term" value="F:phosphorelay response regulator activity"/>
    <property type="evidence" value="ECO:0007669"/>
    <property type="project" value="TreeGrafter"/>
</dbReference>
<evidence type="ECO:0000256" key="8">
    <source>
        <dbReference type="PROSITE-ProRule" id="PRU00169"/>
    </source>
</evidence>
<keyword evidence="5 9" id="KW-0238">DNA-binding</keyword>
<dbReference type="PROSITE" id="PS51755">
    <property type="entry name" value="OMPR_PHOB"/>
    <property type="match status" value="1"/>
</dbReference>
<dbReference type="Pfam" id="PF00072">
    <property type="entry name" value="Response_reg"/>
    <property type="match status" value="1"/>
</dbReference>
<reference evidence="14 17" key="4">
    <citation type="submission" date="2018-08" db="EMBL/GenBank/DDBJ databases">
        <title>A genome reference for cultivated species of the human gut microbiota.</title>
        <authorList>
            <person name="Zou Y."/>
            <person name="Xue W."/>
            <person name="Luo G."/>
        </authorList>
    </citation>
    <scope>NUCLEOTIDE SEQUENCE [LARGE SCALE GENOMIC DNA]</scope>
    <source>
        <strain evidence="14 17">TF05-12AC</strain>
    </source>
</reference>
<feature type="modified residue" description="4-aspartylphosphate" evidence="8">
    <location>
        <position position="56"/>
    </location>
</feature>
<evidence type="ECO:0000313" key="16">
    <source>
        <dbReference type="Proteomes" id="UP000196386"/>
    </source>
</evidence>
<organism evidence="12 15">
    <name type="scientific">Anaerotruncus colihominis</name>
    <dbReference type="NCBI Taxonomy" id="169435"/>
    <lineage>
        <taxon>Bacteria</taxon>
        <taxon>Bacillati</taxon>
        <taxon>Bacillota</taxon>
        <taxon>Clostridia</taxon>
        <taxon>Eubacteriales</taxon>
        <taxon>Oscillospiraceae</taxon>
        <taxon>Anaerotruncus</taxon>
    </lineage>
</organism>
<gene>
    <name evidence="12" type="primary">regX3</name>
    <name evidence="13" type="ORF">B5F11_01695</name>
    <name evidence="14" type="ORF">DXC40_15085</name>
    <name evidence="12" type="ORF">ERS852551_00743</name>
</gene>
<reference evidence="16" key="2">
    <citation type="submission" date="2017-04" db="EMBL/GenBank/DDBJ databases">
        <title>Function of individual gut microbiota members based on whole genome sequencing of pure cultures obtained from chicken caecum.</title>
        <authorList>
            <person name="Medvecky M."/>
            <person name="Cejkova D."/>
            <person name="Polansky O."/>
            <person name="Karasova D."/>
            <person name="Kubasova T."/>
            <person name="Cizek A."/>
            <person name="Rychlik I."/>
        </authorList>
    </citation>
    <scope>NUCLEOTIDE SEQUENCE [LARGE SCALE GENOMIC DNA]</scope>
    <source>
        <strain evidence="16">An175</strain>
    </source>
</reference>
<dbReference type="SMART" id="SM00862">
    <property type="entry name" value="Trans_reg_C"/>
    <property type="match status" value="1"/>
</dbReference>
<dbReference type="GO" id="GO:0000976">
    <property type="term" value="F:transcription cis-regulatory region binding"/>
    <property type="evidence" value="ECO:0007669"/>
    <property type="project" value="TreeGrafter"/>
</dbReference>
<feature type="domain" description="Response regulatory" evidence="10">
    <location>
        <begin position="6"/>
        <end position="123"/>
    </location>
</feature>
<dbReference type="OrthoDB" id="9802426at2"/>
<dbReference type="GO" id="GO:0005829">
    <property type="term" value="C:cytosol"/>
    <property type="evidence" value="ECO:0007669"/>
    <property type="project" value="TreeGrafter"/>
</dbReference>
<feature type="domain" description="OmpR/PhoB-type" evidence="11">
    <location>
        <begin position="132"/>
        <end position="228"/>
    </location>
</feature>
<dbReference type="Gene3D" id="6.10.250.690">
    <property type="match status" value="1"/>
</dbReference>
<dbReference type="FunFam" id="1.10.10.10:FF:000018">
    <property type="entry name" value="DNA-binding response regulator ResD"/>
    <property type="match status" value="1"/>
</dbReference>
<evidence type="ECO:0000256" key="1">
    <source>
        <dbReference type="ARBA" id="ARBA00018672"/>
    </source>
</evidence>
<evidence type="ECO:0000313" key="15">
    <source>
        <dbReference type="Proteomes" id="UP000095765"/>
    </source>
</evidence>
<dbReference type="InterPro" id="IPR016032">
    <property type="entry name" value="Sig_transdc_resp-reg_C-effctor"/>
</dbReference>
<accession>A0A174N5U8</accession>
<dbReference type="RefSeq" id="WP_082425369.1">
    <property type="nucleotide sequence ID" value="NZ_CABIWA010000004.1"/>
</dbReference>
<dbReference type="Proteomes" id="UP000260828">
    <property type="component" value="Unassembled WGS sequence"/>
</dbReference>
<dbReference type="CDD" id="cd00383">
    <property type="entry name" value="trans_reg_C"/>
    <property type="match status" value="1"/>
</dbReference>
<dbReference type="InterPro" id="IPR001867">
    <property type="entry name" value="OmpR/PhoB-type_DNA-bd"/>
</dbReference>
<dbReference type="SUPFAM" id="SSF52172">
    <property type="entry name" value="CheY-like"/>
    <property type="match status" value="1"/>
</dbReference>
<feature type="DNA-binding region" description="OmpR/PhoB-type" evidence="9">
    <location>
        <begin position="132"/>
        <end position="228"/>
    </location>
</feature>
<comment type="function">
    <text evidence="7">May play the central regulatory role in sporulation. It may be an element of the effector pathway responsible for the activation of sporulation genes in response to nutritional stress. Spo0A may act in concert with spo0H (a sigma factor) to control the expression of some genes that are critical to the sporulation process.</text>
</comment>
<sequence length="228" mass="25031">MAKAAAIYLIEDDESIRELVLYALESAGYAVRGFADGGQFWQALAEGETPGLILLDIMLPGEDGLTILRRLKASARLSDTPVIMLTAKAAEYDKVRGLDLGADDYVTKPFGVMELLSRVRAVLRRARPDAAAALCRCGGITLDAGRRVVTANGEAVTLTFKEFELLAYLMKNEGIVLSREKIMERVWGFDYEGESRTVDMHIKSLRQKLGPCGELIRTVRGVGYKIGD</sequence>
<proteinExistence type="predicted"/>
<dbReference type="SMART" id="SM00448">
    <property type="entry name" value="REC"/>
    <property type="match status" value="1"/>
</dbReference>